<name>A0A1T4Y9Q8_9BACT</name>
<evidence type="ECO:0000313" key="2">
    <source>
        <dbReference type="EMBL" id="SKA98542.1"/>
    </source>
</evidence>
<dbReference type="Proteomes" id="UP000190774">
    <property type="component" value="Unassembled WGS sequence"/>
</dbReference>
<dbReference type="EMBL" id="FUYE01000008">
    <property type="protein sequence ID" value="SKA98542.1"/>
    <property type="molecule type" value="Genomic_DNA"/>
</dbReference>
<feature type="transmembrane region" description="Helical" evidence="1">
    <location>
        <begin position="104"/>
        <end position="123"/>
    </location>
</feature>
<organism evidence="2 3">
    <name type="scientific">Prosthecobacter debontii</name>
    <dbReference type="NCBI Taxonomy" id="48467"/>
    <lineage>
        <taxon>Bacteria</taxon>
        <taxon>Pseudomonadati</taxon>
        <taxon>Verrucomicrobiota</taxon>
        <taxon>Verrucomicrobiia</taxon>
        <taxon>Verrucomicrobiales</taxon>
        <taxon>Verrucomicrobiaceae</taxon>
        <taxon>Prosthecobacter</taxon>
    </lineage>
</organism>
<feature type="transmembrane region" description="Helical" evidence="1">
    <location>
        <begin position="20"/>
        <end position="45"/>
    </location>
</feature>
<evidence type="ECO:0000313" key="3">
    <source>
        <dbReference type="Proteomes" id="UP000190774"/>
    </source>
</evidence>
<gene>
    <name evidence="2" type="ORF">SAMN02745166_02790</name>
</gene>
<dbReference type="STRING" id="48467.SAMN02745166_02790"/>
<keyword evidence="1" id="KW-1133">Transmembrane helix</keyword>
<reference evidence="3" key="1">
    <citation type="submission" date="2017-02" db="EMBL/GenBank/DDBJ databases">
        <authorList>
            <person name="Varghese N."/>
            <person name="Submissions S."/>
        </authorList>
    </citation>
    <scope>NUCLEOTIDE SEQUENCE [LARGE SCALE GENOMIC DNA]</scope>
    <source>
        <strain evidence="3">ATCC 700200</strain>
    </source>
</reference>
<dbReference type="RefSeq" id="WP_078813962.1">
    <property type="nucleotide sequence ID" value="NZ_FUYE01000008.1"/>
</dbReference>
<keyword evidence="1" id="KW-0472">Membrane</keyword>
<protein>
    <submittedName>
        <fullName evidence="2">Uncharacterized protein</fullName>
    </submittedName>
</protein>
<proteinExistence type="predicted"/>
<dbReference type="AlphaFoldDB" id="A0A1T4Y9Q8"/>
<keyword evidence="3" id="KW-1185">Reference proteome</keyword>
<sequence>MKTPLIHVPSLGSLHSKGYWVSLFVLMFGGSLIFLHYVFIVTMAVPMVGAFSREPKLIWRAFAIVTLLLAMAYLTFRFLKEGSQGLIFFYGTDSFGLSLPEINLLSFLVVASIFLPLSAACAIHRIRQHQKRAEEINSDHSG</sequence>
<evidence type="ECO:0000256" key="1">
    <source>
        <dbReference type="SAM" id="Phobius"/>
    </source>
</evidence>
<accession>A0A1T4Y9Q8</accession>
<keyword evidence="1" id="KW-0812">Transmembrane</keyword>
<feature type="transmembrane region" description="Helical" evidence="1">
    <location>
        <begin position="57"/>
        <end position="76"/>
    </location>
</feature>